<dbReference type="GO" id="GO:0046872">
    <property type="term" value="F:metal ion binding"/>
    <property type="evidence" value="ECO:0007669"/>
    <property type="project" value="UniProtKB-KW"/>
</dbReference>
<dbReference type="PROSITE" id="PS51007">
    <property type="entry name" value="CYTC"/>
    <property type="match status" value="1"/>
</dbReference>
<dbReference type="InterPro" id="IPR036909">
    <property type="entry name" value="Cyt_c-like_dom_sf"/>
</dbReference>
<dbReference type="Gene3D" id="1.10.760.10">
    <property type="entry name" value="Cytochrome c-like domain"/>
    <property type="match status" value="1"/>
</dbReference>
<dbReference type="Pfam" id="PF00034">
    <property type="entry name" value="Cytochrom_C"/>
    <property type="match status" value="1"/>
</dbReference>
<protein>
    <submittedName>
        <fullName evidence="6">Cytochrome C</fullName>
    </submittedName>
</protein>
<evidence type="ECO:0000256" key="4">
    <source>
        <dbReference type="PROSITE-ProRule" id="PRU00433"/>
    </source>
</evidence>
<name>A0A2G1DJ15_9BACT</name>
<evidence type="ECO:0000313" key="6">
    <source>
        <dbReference type="EMBL" id="PHO18499.1"/>
    </source>
</evidence>
<dbReference type="Proteomes" id="UP000221222">
    <property type="component" value="Unassembled WGS sequence"/>
</dbReference>
<keyword evidence="1 4" id="KW-0349">Heme</keyword>
<sequence>MKSSSQKIQDSMNNIISSSKSTQVGKQLFLKCSGCHGINGEKEALGKSHIIKGWDKEKVVEALKGYKNGTYGSAMKGVMKSQVISLSDEEIDQLGEYISSL</sequence>
<gene>
    <name evidence="6" type="ORF">CPU12_05100</name>
</gene>
<proteinExistence type="predicted"/>
<evidence type="ECO:0000256" key="2">
    <source>
        <dbReference type="ARBA" id="ARBA00022723"/>
    </source>
</evidence>
<evidence type="ECO:0000256" key="1">
    <source>
        <dbReference type="ARBA" id="ARBA00022617"/>
    </source>
</evidence>
<evidence type="ECO:0000259" key="5">
    <source>
        <dbReference type="PROSITE" id="PS51007"/>
    </source>
</evidence>
<dbReference type="EMBL" id="NXFY01000006">
    <property type="protein sequence ID" value="PHO18499.1"/>
    <property type="molecule type" value="Genomic_DNA"/>
</dbReference>
<evidence type="ECO:0000256" key="3">
    <source>
        <dbReference type="ARBA" id="ARBA00023004"/>
    </source>
</evidence>
<reference evidence="6 7" key="1">
    <citation type="submission" date="2017-09" db="EMBL/GenBank/DDBJ databases">
        <title>Arcobacter canalis sp. nov., a new species isolated from a water canal contaminated with urban sewage.</title>
        <authorList>
            <person name="Perez-Cataluna A."/>
            <person name="Salas-Masso N."/>
            <person name="Figueras M.J."/>
        </authorList>
    </citation>
    <scope>NUCLEOTIDE SEQUENCE [LARGE SCALE GENOMIC DNA]</scope>
    <source>
        <strain evidence="6 7">F98-3</strain>
    </source>
</reference>
<feature type="domain" description="Cytochrome c" evidence="5">
    <location>
        <begin position="20"/>
        <end position="101"/>
    </location>
</feature>
<keyword evidence="2 4" id="KW-0479">Metal-binding</keyword>
<organism evidence="6 7">
    <name type="scientific">Malaciobacter molluscorum LMG 25693</name>
    <dbReference type="NCBI Taxonomy" id="870501"/>
    <lineage>
        <taxon>Bacteria</taxon>
        <taxon>Pseudomonadati</taxon>
        <taxon>Campylobacterota</taxon>
        <taxon>Epsilonproteobacteria</taxon>
        <taxon>Campylobacterales</taxon>
        <taxon>Arcobacteraceae</taxon>
        <taxon>Malaciobacter</taxon>
    </lineage>
</organism>
<keyword evidence="3 4" id="KW-0408">Iron</keyword>
<dbReference type="GO" id="GO:0020037">
    <property type="term" value="F:heme binding"/>
    <property type="evidence" value="ECO:0007669"/>
    <property type="project" value="InterPro"/>
</dbReference>
<accession>A0A2G1DJ15</accession>
<dbReference type="AlphaFoldDB" id="A0A2G1DJ15"/>
<evidence type="ECO:0000313" key="7">
    <source>
        <dbReference type="Proteomes" id="UP000221222"/>
    </source>
</evidence>
<dbReference type="InterPro" id="IPR009056">
    <property type="entry name" value="Cyt_c-like_dom"/>
</dbReference>
<dbReference type="SUPFAM" id="SSF46626">
    <property type="entry name" value="Cytochrome c"/>
    <property type="match status" value="1"/>
</dbReference>
<keyword evidence="7" id="KW-1185">Reference proteome</keyword>
<dbReference type="GO" id="GO:0009055">
    <property type="term" value="F:electron transfer activity"/>
    <property type="evidence" value="ECO:0007669"/>
    <property type="project" value="InterPro"/>
</dbReference>
<comment type="caution">
    <text evidence="6">The sequence shown here is derived from an EMBL/GenBank/DDBJ whole genome shotgun (WGS) entry which is preliminary data.</text>
</comment>